<dbReference type="PRINTS" id="PR00599">
    <property type="entry name" value="MAPEPTIDASE"/>
</dbReference>
<dbReference type="GO" id="GO:0005829">
    <property type="term" value="C:cytosol"/>
    <property type="evidence" value="ECO:0007669"/>
    <property type="project" value="TreeGrafter"/>
</dbReference>
<dbReference type="GO" id="GO:0070006">
    <property type="term" value="F:metalloaminopeptidase activity"/>
    <property type="evidence" value="ECO:0007669"/>
    <property type="project" value="InterPro"/>
</dbReference>
<dbReference type="EMBL" id="CADCTI010000017">
    <property type="protein sequence ID" value="CAA9212641.1"/>
    <property type="molecule type" value="Genomic_DNA"/>
</dbReference>
<proteinExistence type="inferred from homology"/>
<accession>A0A6J4H1Q6</accession>
<dbReference type="AlphaFoldDB" id="A0A6J4H1Q6"/>
<evidence type="ECO:0000256" key="5">
    <source>
        <dbReference type="ARBA" id="ARBA00022801"/>
    </source>
</evidence>
<organism evidence="8">
    <name type="scientific">uncultured Blastococcus sp</name>
    <dbReference type="NCBI Taxonomy" id="217144"/>
    <lineage>
        <taxon>Bacteria</taxon>
        <taxon>Bacillati</taxon>
        <taxon>Actinomycetota</taxon>
        <taxon>Actinomycetes</taxon>
        <taxon>Geodermatophilales</taxon>
        <taxon>Geodermatophilaceae</taxon>
        <taxon>Blastococcus</taxon>
        <taxon>environmental samples</taxon>
    </lineage>
</organism>
<evidence type="ECO:0000313" key="8">
    <source>
        <dbReference type="EMBL" id="CAA9212641.1"/>
    </source>
</evidence>
<dbReference type="GO" id="GO:0006508">
    <property type="term" value="P:proteolysis"/>
    <property type="evidence" value="ECO:0007669"/>
    <property type="project" value="UniProtKB-KW"/>
</dbReference>
<sequence length="263" mass="28225">LDRHGRPKARESARPKDPETIALMRKAGRAAAEILATAGAAVRPGVTTDEIDAVVHEECLRRGGYPSPLGYGGAVMPFPKSVCTSVNEVICHGIPDSTVLADGDIVNCDVTIYLDGVHGDTNATFLVGDVDEESRGLVQVTRECLDLGIAAVRPGARVRDIGRAIQDHAEGLGYGVVRAFVGHGIGRSFHSDPQVFHYDNPSARTELVPGMTFTIEPMITTGAWQHEMWDDGWTAVTVDRSRTAQFEHTLLVTDDGADVLTAL</sequence>
<dbReference type="EC" id="3.4.11.18" evidence="6"/>
<keyword evidence="3 6" id="KW-0645">Protease</keyword>
<reference evidence="8" key="1">
    <citation type="submission" date="2020-02" db="EMBL/GenBank/DDBJ databases">
        <authorList>
            <person name="Meier V. D."/>
        </authorList>
    </citation>
    <scope>NUCLEOTIDE SEQUENCE</scope>
    <source>
        <strain evidence="8">AVDCRST_MAG57</strain>
    </source>
</reference>
<dbReference type="PANTHER" id="PTHR43330">
    <property type="entry name" value="METHIONINE AMINOPEPTIDASE"/>
    <property type="match status" value="1"/>
</dbReference>
<dbReference type="Pfam" id="PF00557">
    <property type="entry name" value="Peptidase_M24"/>
    <property type="match status" value="1"/>
</dbReference>
<name>A0A6J4H1Q6_9ACTN</name>
<comment type="similarity">
    <text evidence="6">Belongs to the peptidase M24A family.</text>
</comment>
<feature type="non-terminal residue" evidence="8">
    <location>
        <position position="1"/>
    </location>
</feature>
<dbReference type="CDD" id="cd01086">
    <property type="entry name" value="MetAP1"/>
    <property type="match status" value="1"/>
</dbReference>
<evidence type="ECO:0000259" key="7">
    <source>
        <dbReference type="Pfam" id="PF00557"/>
    </source>
</evidence>
<dbReference type="InterPro" id="IPR001714">
    <property type="entry name" value="Pept_M24_MAP"/>
</dbReference>
<dbReference type="SUPFAM" id="SSF55920">
    <property type="entry name" value="Creatinase/aminopeptidase"/>
    <property type="match status" value="1"/>
</dbReference>
<comment type="catalytic activity">
    <reaction evidence="6">
        <text>Release of N-terminal amino acids, preferentially methionine, from peptides and arylamides.</text>
        <dbReference type="EC" id="3.4.11.18"/>
    </reaction>
</comment>
<dbReference type="InterPro" id="IPR000994">
    <property type="entry name" value="Pept_M24"/>
</dbReference>
<dbReference type="InterPro" id="IPR002467">
    <property type="entry name" value="Pept_M24A_MAP1"/>
</dbReference>
<keyword evidence="5 8" id="KW-0378">Hydrolase</keyword>
<feature type="domain" description="Peptidase M24" evidence="7">
    <location>
        <begin position="23"/>
        <end position="254"/>
    </location>
</feature>
<keyword evidence="4 6" id="KW-0479">Metal-binding</keyword>
<dbReference type="InterPro" id="IPR036005">
    <property type="entry name" value="Creatinase/aminopeptidase-like"/>
</dbReference>
<comment type="function">
    <text evidence="1">Removes the N-terminal methionine from nascent proteins. The N-terminal methionine is often cleaved when the second residue in the primary sequence is small and uncharged (Met-Ala-, Cys, Gly, Pro, Ser, Thr, or Val). Requires deformylation of the N(alpha)-formylated initiator methionine before it can be hydrolyzed.</text>
</comment>
<dbReference type="PROSITE" id="PS00680">
    <property type="entry name" value="MAP_1"/>
    <property type="match status" value="1"/>
</dbReference>
<comment type="cofactor">
    <cofactor evidence="6">
        <name>Co(2+)</name>
        <dbReference type="ChEBI" id="CHEBI:48828"/>
    </cofactor>
    <cofactor evidence="6">
        <name>Zn(2+)</name>
        <dbReference type="ChEBI" id="CHEBI:29105"/>
    </cofactor>
    <cofactor evidence="6">
        <name>Mn(2+)</name>
        <dbReference type="ChEBI" id="CHEBI:29035"/>
    </cofactor>
    <cofactor evidence="6">
        <name>Fe(2+)</name>
        <dbReference type="ChEBI" id="CHEBI:29033"/>
    </cofactor>
    <text evidence="6">Binds 2 divalent metal cations per subunit. Has a high-affinity and a low affinity metal-binding site. The true nature of the physiological cofactor is under debate. The enzyme is active with cobalt, zinc, manganese or divalent iron ions.</text>
</comment>
<dbReference type="HAMAP" id="MF_01974">
    <property type="entry name" value="MetAP_1"/>
    <property type="match status" value="1"/>
</dbReference>
<evidence type="ECO:0000256" key="4">
    <source>
        <dbReference type="ARBA" id="ARBA00022723"/>
    </source>
</evidence>
<dbReference type="GO" id="GO:0004239">
    <property type="term" value="F:initiator methionyl aminopeptidase activity"/>
    <property type="evidence" value="ECO:0007669"/>
    <property type="project" value="UniProtKB-EC"/>
</dbReference>
<keyword evidence="2 6" id="KW-0031">Aminopeptidase</keyword>
<gene>
    <name evidence="8" type="ORF">AVDCRST_MAG57-162</name>
</gene>
<dbReference type="NCBIfam" id="TIGR00500">
    <property type="entry name" value="met_pdase_I"/>
    <property type="match status" value="1"/>
</dbReference>
<evidence type="ECO:0000256" key="1">
    <source>
        <dbReference type="ARBA" id="ARBA00002521"/>
    </source>
</evidence>
<dbReference type="PANTHER" id="PTHR43330:SF16">
    <property type="entry name" value="METHIONINE AMINOPEPTIDASE 2"/>
    <property type="match status" value="1"/>
</dbReference>
<evidence type="ECO:0000256" key="6">
    <source>
        <dbReference type="RuleBase" id="RU003653"/>
    </source>
</evidence>
<dbReference type="Gene3D" id="3.90.230.10">
    <property type="entry name" value="Creatinase/methionine aminopeptidase superfamily"/>
    <property type="match status" value="1"/>
</dbReference>
<evidence type="ECO:0000256" key="2">
    <source>
        <dbReference type="ARBA" id="ARBA00022438"/>
    </source>
</evidence>
<evidence type="ECO:0000256" key="3">
    <source>
        <dbReference type="ARBA" id="ARBA00022670"/>
    </source>
</evidence>
<dbReference type="GO" id="GO:0046872">
    <property type="term" value="F:metal ion binding"/>
    <property type="evidence" value="ECO:0007669"/>
    <property type="project" value="UniProtKB-KW"/>
</dbReference>
<protein>
    <recommendedName>
        <fullName evidence="6">Methionine aminopeptidase</fullName>
        <ecNumber evidence="6">3.4.11.18</ecNumber>
    </recommendedName>
</protein>